<dbReference type="RefSeq" id="WP_161512733.1">
    <property type="nucleotide sequence ID" value="NZ_LR134350.1"/>
</dbReference>
<evidence type="ECO:0000313" key="4">
    <source>
        <dbReference type="Proteomes" id="UP000266895"/>
    </source>
</evidence>
<dbReference type="Gene3D" id="3.10.20.90">
    <property type="entry name" value="Phosphatidylinositol 3-kinase Catalytic Subunit, Chain A, domain 1"/>
    <property type="match status" value="1"/>
</dbReference>
<evidence type="ECO:0000259" key="2">
    <source>
        <dbReference type="Pfam" id="PF19053"/>
    </source>
</evidence>
<feature type="transmembrane region" description="Helical" evidence="1">
    <location>
        <begin position="363"/>
        <end position="381"/>
    </location>
</feature>
<name>A0A3S4TAK6_9ACTO</name>
<dbReference type="KEGG" id="ahw:NCTC11636_01861"/>
<feature type="domain" description="EccD-like transmembrane" evidence="2">
    <location>
        <begin position="133"/>
        <end position="445"/>
    </location>
</feature>
<keyword evidence="1" id="KW-0812">Transmembrane</keyword>
<protein>
    <submittedName>
        <fullName evidence="3">Type VII secretion integral membrane protein EccD</fullName>
    </submittedName>
</protein>
<feature type="transmembrane region" description="Helical" evidence="1">
    <location>
        <begin position="183"/>
        <end position="202"/>
    </location>
</feature>
<evidence type="ECO:0000256" key="1">
    <source>
        <dbReference type="SAM" id="Phobius"/>
    </source>
</evidence>
<accession>A0A3S4TAK6</accession>
<feature type="transmembrane region" description="Helical" evidence="1">
    <location>
        <begin position="208"/>
        <end position="225"/>
    </location>
</feature>
<dbReference type="InterPro" id="IPR044049">
    <property type="entry name" value="EccD_transm"/>
</dbReference>
<feature type="transmembrane region" description="Helical" evidence="1">
    <location>
        <begin position="232"/>
        <end position="252"/>
    </location>
</feature>
<feature type="transmembrane region" description="Helical" evidence="1">
    <location>
        <begin position="312"/>
        <end position="332"/>
    </location>
</feature>
<feature type="transmembrane region" description="Helical" evidence="1">
    <location>
        <begin position="258"/>
        <end position="279"/>
    </location>
</feature>
<dbReference type="Pfam" id="PF08817">
    <property type="entry name" value="YukD"/>
    <property type="match status" value="1"/>
</dbReference>
<keyword evidence="1" id="KW-0472">Membrane</keyword>
<dbReference type="Proteomes" id="UP000266895">
    <property type="component" value="Chromosome"/>
</dbReference>
<feature type="transmembrane region" description="Helical" evidence="1">
    <location>
        <begin position="387"/>
        <end position="406"/>
    </location>
</feature>
<reference evidence="3 4" key="1">
    <citation type="submission" date="2018-12" db="EMBL/GenBank/DDBJ databases">
        <authorList>
            <consortium name="Pathogen Informatics"/>
        </authorList>
    </citation>
    <scope>NUCLEOTIDE SEQUENCE [LARGE SCALE GENOMIC DNA]</scope>
    <source>
        <strain evidence="3 4">NCTC11636</strain>
    </source>
</reference>
<dbReference type="AlphaFoldDB" id="A0A3S4TAK6"/>
<gene>
    <name evidence="3" type="ORF">NCTC11636_01861</name>
</gene>
<feature type="transmembrane region" description="Helical" evidence="1">
    <location>
        <begin position="152"/>
        <end position="171"/>
    </location>
</feature>
<proteinExistence type="predicted"/>
<evidence type="ECO:0000313" key="3">
    <source>
        <dbReference type="EMBL" id="VEG29068.1"/>
    </source>
</evidence>
<keyword evidence="1" id="KW-1133">Transmembrane helix</keyword>
<dbReference type="EMBL" id="LR134350">
    <property type="protein sequence ID" value="VEG29068.1"/>
    <property type="molecule type" value="Genomic_DNA"/>
</dbReference>
<sequence length="447" mass="45888">MIPYTRVTLLAESSRAELAMPSTEPVGAQMPSLLELLGATAPARTASGTPEDEPAGQQAPPTHLVRADGRLIDPELDLASQQVLDGEVLRLVALENIPAPTRVSDLSAPLSEMTRTHPGRWRPTDRLRGTSAVLGLCVAGTAWPLLRELSTTGHVWASLLAVLLLSVPVAWRIGAPRPAGWEVPAAGVLVGLLGAEALALALGGPDHGLPAAVALVLVTTAGAGLGARRPGWALGAGVGLAVEGMWLLVAALSPSALLAHGILAVAALVLTGSLPWVALTVSGAARLDDTVLTGTLPPRSRVRRSLATSHDVLVVSCIVSAVAVAATTAALAVGSDPWGWALALAVVLATALRSRAFPLRVEVISLWLACLPAPLLLLAGLEPPARLAVLALVVVLLSGACLYRPAPHTRVRLQRTGDLVEAAATASTIPLLCGLNGLFSHLLGLFS</sequence>
<keyword evidence="4" id="KW-1185">Reference proteome</keyword>
<feature type="transmembrane region" description="Helical" evidence="1">
    <location>
        <begin position="338"/>
        <end position="356"/>
    </location>
</feature>
<dbReference type="Pfam" id="PF19053">
    <property type="entry name" value="EccD"/>
    <property type="match status" value="1"/>
</dbReference>
<dbReference type="InterPro" id="IPR024962">
    <property type="entry name" value="YukD-like"/>
</dbReference>
<organism evidence="3 4">
    <name type="scientific">Actinomyces howellii</name>
    <dbReference type="NCBI Taxonomy" id="52771"/>
    <lineage>
        <taxon>Bacteria</taxon>
        <taxon>Bacillati</taxon>
        <taxon>Actinomycetota</taxon>
        <taxon>Actinomycetes</taxon>
        <taxon>Actinomycetales</taxon>
        <taxon>Actinomycetaceae</taxon>
        <taxon>Actinomyces</taxon>
    </lineage>
</organism>